<keyword evidence="7" id="KW-1185">Reference proteome</keyword>
<evidence type="ECO:0000313" key="7">
    <source>
        <dbReference type="Proteomes" id="UP000821853"/>
    </source>
</evidence>
<accession>A0A9J6FFB5</accession>
<dbReference type="Gene3D" id="3.30.559.70">
    <property type="entry name" value="Choline/Carnitine o-acyltransferase, domain 2"/>
    <property type="match status" value="1"/>
</dbReference>
<dbReference type="InterPro" id="IPR039551">
    <property type="entry name" value="Cho/carn_acyl_trans"/>
</dbReference>
<evidence type="ECO:0000256" key="4">
    <source>
        <dbReference type="PIRSR" id="PIRSR600542-1"/>
    </source>
</evidence>
<evidence type="ECO:0000259" key="5">
    <source>
        <dbReference type="Pfam" id="PF00755"/>
    </source>
</evidence>
<dbReference type="VEuPathDB" id="VectorBase:HLOH_059379"/>
<dbReference type="GO" id="GO:0004092">
    <property type="term" value="F:carnitine O-acetyltransferase activity"/>
    <property type="evidence" value="ECO:0007669"/>
    <property type="project" value="TreeGrafter"/>
</dbReference>
<dbReference type="PANTHER" id="PTHR22589">
    <property type="entry name" value="CARNITINE O-ACYLTRANSFERASE"/>
    <property type="match status" value="1"/>
</dbReference>
<dbReference type="OrthoDB" id="6497209at2759"/>
<gene>
    <name evidence="6" type="ORF">HPB48_005186</name>
</gene>
<evidence type="ECO:0000256" key="2">
    <source>
        <dbReference type="ARBA" id="ARBA00022679"/>
    </source>
</evidence>
<evidence type="ECO:0000313" key="6">
    <source>
        <dbReference type="EMBL" id="KAH9361661.1"/>
    </source>
</evidence>
<dbReference type="InterPro" id="IPR000542">
    <property type="entry name" value="Carn_acyl_trans"/>
</dbReference>
<keyword evidence="3" id="KW-0012">Acyltransferase</keyword>
<dbReference type="Proteomes" id="UP000821853">
    <property type="component" value="Chromosome 1"/>
</dbReference>
<feature type="domain" description="Choline/carnitine acyltransferase" evidence="5">
    <location>
        <begin position="3"/>
        <end position="151"/>
    </location>
</feature>
<dbReference type="InterPro" id="IPR042231">
    <property type="entry name" value="Cho/carn_acyl_trans_2"/>
</dbReference>
<organism evidence="6 7">
    <name type="scientific">Haemaphysalis longicornis</name>
    <name type="common">Bush tick</name>
    <dbReference type="NCBI Taxonomy" id="44386"/>
    <lineage>
        <taxon>Eukaryota</taxon>
        <taxon>Metazoa</taxon>
        <taxon>Ecdysozoa</taxon>
        <taxon>Arthropoda</taxon>
        <taxon>Chelicerata</taxon>
        <taxon>Arachnida</taxon>
        <taxon>Acari</taxon>
        <taxon>Parasitiformes</taxon>
        <taxon>Ixodida</taxon>
        <taxon>Ixodoidea</taxon>
        <taxon>Ixodidae</taxon>
        <taxon>Haemaphysalinae</taxon>
        <taxon>Haemaphysalis</taxon>
    </lineage>
</organism>
<reference evidence="6 7" key="1">
    <citation type="journal article" date="2020" name="Cell">
        <title>Large-Scale Comparative Analyses of Tick Genomes Elucidate Their Genetic Diversity and Vector Capacities.</title>
        <authorList>
            <consortium name="Tick Genome and Microbiome Consortium (TIGMIC)"/>
            <person name="Jia N."/>
            <person name="Wang J."/>
            <person name="Shi W."/>
            <person name="Du L."/>
            <person name="Sun Y."/>
            <person name="Zhan W."/>
            <person name="Jiang J.F."/>
            <person name="Wang Q."/>
            <person name="Zhang B."/>
            <person name="Ji P."/>
            <person name="Bell-Sakyi L."/>
            <person name="Cui X.M."/>
            <person name="Yuan T.T."/>
            <person name="Jiang B.G."/>
            <person name="Yang W.F."/>
            <person name="Lam T.T."/>
            <person name="Chang Q.C."/>
            <person name="Ding S.J."/>
            <person name="Wang X.J."/>
            <person name="Zhu J.G."/>
            <person name="Ruan X.D."/>
            <person name="Zhao L."/>
            <person name="Wei J.T."/>
            <person name="Ye R.Z."/>
            <person name="Que T.C."/>
            <person name="Du C.H."/>
            <person name="Zhou Y.H."/>
            <person name="Cheng J.X."/>
            <person name="Dai P.F."/>
            <person name="Guo W.B."/>
            <person name="Han X.H."/>
            <person name="Huang E.J."/>
            <person name="Li L.F."/>
            <person name="Wei W."/>
            <person name="Gao Y.C."/>
            <person name="Liu J.Z."/>
            <person name="Shao H.Z."/>
            <person name="Wang X."/>
            <person name="Wang C.C."/>
            <person name="Yang T.C."/>
            <person name="Huo Q.B."/>
            <person name="Li W."/>
            <person name="Chen H.Y."/>
            <person name="Chen S.E."/>
            <person name="Zhou L.G."/>
            <person name="Ni X.B."/>
            <person name="Tian J.H."/>
            <person name="Sheng Y."/>
            <person name="Liu T."/>
            <person name="Pan Y.S."/>
            <person name="Xia L.Y."/>
            <person name="Li J."/>
            <person name="Zhao F."/>
            <person name="Cao W.C."/>
        </authorList>
    </citation>
    <scope>NUCLEOTIDE SEQUENCE [LARGE SCALE GENOMIC DNA]</scope>
    <source>
        <strain evidence="6">HaeL-2018</strain>
    </source>
</reference>
<dbReference type="AlphaFoldDB" id="A0A9J6FFB5"/>
<dbReference type="Pfam" id="PF00755">
    <property type="entry name" value="Carn_acyltransf"/>
    <property type="match status" value="1"/>
</dbReference>
<dbReference type="SUPFAM" id="SSF52777">
    <property type="entry name" value="CoA-dependent acyltransferases"/>
    <property type="match status" value="2"/>
</dbReference>
<dbReference type="EMBL" id="JABSTR010000001">
    <property type="protein sequence ID" value="KAH9361661.1"/>
    <property type="molecule type" value="Genomic_DNA"/>
</dbReference>
<evidence type="ECO:0000256" key="1">
    <source>
        <dbReference type="ARBA" id="ARBA00005232"/>
    </source>
</evidence>
<dbReference type="GO" id="GO:0005777">
    <property type="term" value="C:peroxisome"/>
    <property type="evidence" value="ECO:0007669"/>
    <property type="project" value="TreeGrafter"/>
</dbReference>
<name>A0A9J6FFB5_HAELO</name>
<dbReference type="GO" id="GO:0019254">
    <property type="term" value="P:carnitine metabolic process, CoA-linked"/>
    <property type="evidence" value="ECO:0007669"/>
    <property type="project" value="TreeGrafter"/>
</dbReference>
<dbReference type="InterPro" id="IPR023213">
    <property type="entry name" value="CAT-like_dom_sf"/>
</dbReference>
<feature type="active site" description="Proton acceptor" evidence="4">
    <location>
        <position position="132"/>
    </location>
</feature>
<proteinExistence type="inferred from homology"/>
<dbReference type="PANTHER" id="PTHR22589:SF103">
    <property type="entry name" value="CARNITINE O-ACETYL-TRANSFERASE, ISOFORM A-RELATED"/>
    <property type="match status" value="1"/>
</dbReference>
<comment type="similarity">
    <text evidence="1">Belongs to the carnitine/choline acetyltransferase family.</text>
</comment>
<keyword evidence="2" id="KW-0808">Transferase</keyword>
<sequence length="288" mass="32170">MTQIFQVNAYNQHSHKPYRERDLYPQLAAVVEQSREAGPPIGVLTSDDRDSWAAVYHRLASENAESVDVLQRSIMVVCLDEAAGEREPWDVRNPLHMLVGGGNAQCAGNRWYDKIIQVIVSAEGDAGMVMEHAPIDGTVLVPLTDYCCTYILHGHSPSTYESASTRMFLLGRTEAIRSQSKESDAFCREYLGGNLNMAERDAMLRNAIAVHKEYANNVSARNDILITFGYRVPGGYGVCYSSQCNQFRFSICTRHCNKEASAVKFRDALHTTLQELGNNLVMLQKSKL</sequence>
<protein>
    <recommendedName>
        <fullName evidence="5">Choline/carnitine acyltransferase domain-containing protein</fullName>
    </recommendedName>
</protein>
<comment type="caution">
    <text evidence="6">The sequence shown here is derived from an EMBL/GenBank/DDBJ whole genome shotgun (WGS) entry which is preliminary data.</text>
</comment>
<dbReference type="Gene3D" id="3.30.559.10">
    <property type="entry name" value="Chloramphenicol acetyltransferase-like domain"/>
    <property type="match status" value="1"/>
</dbReference>
<evidence type="ECO:0000256" key="3">
    <source>
        <dbReference type="ARBA" id="ARBA00023315"/>
    </source>
</evidence>